<accession>A0AAE3I9Q5</accession>
<dbReference type="Proteomes" id="UP001209746">
    <property type="component" value="Unassembled WGS sequence"/>
</dbReference>
<evidence type="ECO:0000313" key="3">
    <source>
        <dbReference type="Proteomes" id="UP001208186"/>
    </source>
</evidence>
<protein>
    <submittedName>
        <fullName evidence="2">Uncharacterized protein</fullName>
    </submittedName>
</protein>
<keyword evidence="3" id="KW-1185">Reference proteome</keyword>
<proteinExistence type="predicted"/>
<dbReference type="AlphaFoldDB" id="A0AAE3I9Q5"/>
<dbReference type="EMBL" id="JAOPKD010000003">
    <property type="protein sequence ID" value="MCU4726505.1"/>
    <property type="molecule type" value="Genomic_DNA"/>
</dbReference>
<evidence type="ECO:0000313" key="2">
    <source>
        <dbReference type="EMBL" id="MCU4726505.1"/>
    </source>
</evidence>
<evidence type="ECO:0000313" key="4">
    <source>
        <dbReference type="Proteomes" id="UP001209746"/>
    </source>
</evidence>
<evidence type="ECO:0000313" key="1">
    <source>
        <dbReference type="EMBL" id="MCU4718382.1"/>
    </source>
</evidence>
<organism evidence="2 4">
    <name type="scientific">Halapricum hydrolyticum</name>
    <dbReference type="NCBI Taxonomy" id="2979991"/>
    <lineage>
        <taxon>Archaea</taxon>
        <taxon>Methanobacteriati</taxon>
        <taxon>Methanobacteriota</taxon>
        <taxon>Stenosarchaea group</taxon>
        <taxon>Halobacteria</taxon>
        <taxon>Halobacteriales</taxon>
        <taxon>Haloarculaceae</taxon>
        <taxon>Halapricum</taxon>
    </lineage>
</organism>
<reference evidence="2" key="1">
    <citation type="submission" date="2023-02" db="EMBL/GenBank/DDBJ databases">
        <title>Enrichment on poylsaccharides allowed isolation of novel metabolic and taxonomic groups of Haloarchaea.</title>
        <authorList>
            <person name="Sorokin D.Y."/>
            <person name="Elcheninov A.G."/>
            <person name="Khizhniak T.V."/>
            <person name="Kolganova T.V."/>
            <person name="Kublanov I.V."/>
        </authorList>
    </citation>
    <scope>NUCLEOTIDE SEQUENCE</scope>
    <source>
        <strain evidence="1 3">HArc-curdl5-1</strain>
        <strain evidence="2">HArc-curdl7</strain>
    </source>
</reference>
<dbReference type="EMBL" id="JAOPKC010000010">
    <property type="protein sequence ID" value="MCU4718382.1"/>
    <property type="molecule type" value="Genomic_DNA"/>
</dbReference>
<comment type="caution">
    <text evidence="2">The sequence shown here is derived from an EMBL/GenBank/DDBJ whole genome shotgun (WGS) entry which is preliminary data.</text>
</comment>
<name>A0AAE3I9Q5_9EURY</name>
<gene>
    <name evidence="2" type="ORF">OB914_05940</name>
    <name evidence="1" type="ORF">OB916_09950</name>
</gene>
<dbReference type="RefSeq" id="WP_315909136.1">
    <property type="nucleotide sequence ID" value="NZ_JAOPKC010000010.1"/>
</dbReference>
<dbReference type="Proteomes" id="UP001208186">
    <property type="component" value="Unassembled WGS sequence"/>
</dbReference>
<sequence length="98" mass="11219">MSDYTTLSIREDSKDAFEEIRQGTDLSQSDLLDRLIESYQLRRLREDKRIQEAREAVAKDHGVDPEEVSLRGLLKTTAGAYVGYQTTDDWEIEGESHA</sequence>